<dbReference type="Proteomes" id="UP000321051">
    <property type="component" value="Unassembled WGS sequence"/>
</dbReference>
<dbReference type="GO" id="GO:0070043">
    <property type="term" value="F:rRNA (guanine-N7-)-methyltransferase activity"/>
    <property type="evidence" value="ECO:0007669"/>
    <property type="project" value="UniProtKB-UniRule"/>
</dbReference>
<evidence type="ECO:0000256" key="4">
    <source>
        <dbReference type="ARBA" id="ARBA00022679"/>
    </source>
</evidence>
<comment type="caution">
    <text evidence="6">Lacks conserved residue(s) required for the propagation of feature annotation.</text>
</comment>
<feature type="binding site" evidence="6">
    <location>
        <position position="94"/>
    </location>
    <ligand>
        <name>S-adenosyl-L-methionine</name>
        <dbReference type="ChEBI" id="CHEBI:59789"/>
    </ligand>
</feature>
<feature type="binding site" evidence="6">
    <location>
        <position position="159"/>
    </location>
    <ligand>
        <name>S-adenosyl-L-methionine</name>
        <dbReference type="ChEBI" id="CHEBI:59789"/>
    </ligand>
</feature>
<evidence type="ECO:0000256" key="3">
    <source>
        <dbReference type="ARBA" id="ARBA00022603"/>
    </source>
</evidence>
<feature type="binding site" evidence="6">
    <location>
        <position position="89"/>
    </location>
    <ligand>
        <name>S-adenosyl-L-methionine</name>
        <dbReference type="ChEBI" id="CHEBI:59789"/>
    </ligand>
</feature>
<evidence type="ECO:0000313" key="8">
    <source>
        <dbReference type="Proteomes" id="UP000321051"/>
    </source>
</evidence>
<protein>
    <recommendedName>
        <fullName evidence="6">Ribosomal RNA small subunit methyltransferase G</fullName>
        <ecNumber evidence="6">2.1.1.-</ecNumber>
    </recommendedName>
    <alternativeName>
        <fullName evidence="6">16S rRNA 7-methylguanosine methyltransferase</fullName>
        <shortName evidence="6">16S rRNA m7G methyltransferase</shortName>
    </alternativeName>
</protein>
<evidence type="ECO:0000256" key="6">
    <source>
        <dbReference type="HAMAP-Rule" id="MF_00074"/>
    </source>
</evidence>
<comment type="function">
    <text evidence="6">Specifically methylates the N7 position of guanine in position 535 of 16S rRNA.</text>
</comment>
<sequence>MLYYPVKGRKDKMSKEAFPEWLQAIHITLDDKQKKQFEQYYQLLVEWNERMNLTGITEEQEVYEKHFYDSLTGASLPAFKAEGSFIDVGSGAGFPSLPLKICFPELQVTIVDSLKKRIGFLEEIVSELGLEGVTLIHDRAEQLARQKAYRDQFDMASARAVARLPVLLELCLPFVKPGGVFIAWKGASGEEELHTAENALAKLEAEAGSPEKMKLPKENSERVLLTFAKKKKTPKAYPRKSGTPAKNPL</sequence>
<dbReference type="SUPFAM" id="SSF53335">
    <property type="entry name" value="S-adenosyl-L-methionine-dependent methyltransferases"/>
    <property type="match status" value="1"/>
</dbReference>
<comment type="caution">
    <text evidence="7">The sequence shown here is derived from an EMBL/GenBank/DDBJ whole genome shotgun (WGS) entry which is preliminary data.</text>
</comment>
<dbReference type="EC" id="2.1.1.-" evidence="6"/>
<dbReference type="NCBIfam" id="TIGR00138">
    <property type="entry name" value="rsmG_gidB"/>
    <property type="match status" value="1"/>
</dbReference>
<gene>
    <name evidence="6 7" type="primary">rsmG</name>
    <name evidence="7" type="ORF">MHA01_25480</name>
</gene>
<dbReference type="AlphaFoldDB" id="A0A510Y906"/>
<keyword evidence="8" id="KW-1185">Reference proteome</keyword>
<dbReference type="STRING" id="1371.GCA_900166605_00111"/>
<evidence type="ECO:0000256" key="1">
    <source>
        <dbReference type="ARBA" id="ARBA00022490"/>
    </source>
</evidence>
<dbReference type="Pfam" id="PF02527">
    <property type="entry name" value="GidB"/>
    <property type="match status" value="1"/>
</dbReference>
<accession>A0A510Y906</accession>
<dbReference type="PANTHER" id="PTHR31760">
    <property type="entry name" value="S-ADENOSYL-L-METHIONINE-DEPENDENT METHYLTRANSFERASES SUPERFAMILY PROTEIN"/>
    <property type="match status" value="1"/>
</dbReference>
<keyword evidence="5 6" id="KW-0949">S-adenosyl-L-methionine</keyword>
<keyword evidence="3 6" id="KW-0489">Methyltransferase</keyword>
<dbReference type="PANTHER" id="PTHR31760:SF0">
    <property type="entry name" value="S-ADENOSYL-L-METHIONINE-DEPENDENT METHYLTRANSFERASES SUPERFAMILY PROTEIN"/>
    <property type="match status" value="1"/>
</dbReference>
<dbReference type="Gene3D" id="3.40.50.150">
    <property type="entry name" value="Vaccinia Virus protein VP39"/>
    <property type="match status" value="1"/>
</dbReference>
<feature type="binding site" evidence="6">
    <location>
        <begin position="140"/>
        <end position="141"/>
    </location>
    <ligand>
        <name>S-adenosyl-L-methionine</name>
        <dbReference type="ChEBI" id="CHEBI:59789"/>
    </ligand>
</feature>
<organism evidence="7 8">
    <name type="scientific">Marinococcus halophilus</name>
    <dbReference type="NCBI Taxonomy" id="1371"/>
    <lineage>
        <taxon>Bacteria</taxon>
        <taxon>Bacillati</taxon>
        <taxon>Bacillota</taxon>
        <taxon>Bacilli</taxon>
        <taxon>Bacillales</taxon>
        <taxon>Bacillaceae</taxon>
        <taxon>Marinococcus</taxon>
    </lineage>
</organism>
<dbReference type="FunFam" id="3.40.50.150:FF:000041">
    <property type="entry name" value="Ribosomal RNA small subunit methyltransferase G"/>
    <property type="match status" value="1"/>
</dbReference>
<evidence type="ECO:0000313" key="7">
    <source>
        <dbReference type="EMBL" id="GEK59643.1"/>
    </source>
</evidence>
<name>A0A510Y906_MARHA</name>
<dbReference type="CDD" id="cd02440">
    <property type="entry name" value="AdoMet_MTases"/>
    <property type="match status" value="1"/>
</dbReference>
<comment type="similarity">
    <text evidence="6">Belongs to the methyltransferase superfamily. RNA methyltransferase RsmG family.</text>
</comment>
<dbReference type="EMBL" id="BJUN01000017">
    <property type="protein sequence ID" value="GEK59643.1"/>
    <property type="molecule type" value="Genomic_DNA"/>
</dbReference>
<dbReference type="HAMAP" id="MF_00074">
    <property type="entry name" value="16SrRNA_methyltr_G"/>
    <property type="match status" value="1"/>
</dbReference>
<dbReference type="GO" id="GO:0005829">
    <property type="term" value="C:cytosol"/>
    <property type="evidence" value="ECO:0007669"/>
    <property type="project" value="TreeGrafter"/>
</dbReference>
<reference evidence="7 8" key="1">
    <citation type="submission" date="2019-07" db="EMBL/GenBank/DDBJ databases">
        <title>Whole genome shotgun sequence of Marinococcus halophilus NBRC 102359.</title>
        <authorList>
            <person name="Hosoyama A."/>
            <person name="Uohara A."/>
            <person name="Ohji S."/>
            <person name="Ichikawa N."/>
        </authorList>
    </citation>
    <scope>NUCLEOTIDE SEQUENCE [LARGE SCALE GENOMIC DNA]</scope>
    <source>
        <strain evidence="7 8">NBRC 102359</strain>
    </source>
</reference>
<evidence type="ECO:0000256" key="2">
    <source>
        <dbReference type="ARBA" id="ARBA00022552"/>
    </source>
</evidence>
<keyword evidence="2 6" id="KW-0698">rRNA processing</keyword>
<keyword evidence="1 6" id="KW-0963">Cytoplasm</keyword>
<proteinExistence type="inferred from homology"/>
<evidence type="ECO:0000256" key="5">
    <source>
        <dbReference type="ARBA" id="ARBA00022691"/>
    </source>
</evidence>
<dbReference type="InterPro" id="IPR029063">
    <property type="entry name" value="SAM-dependent_MTases_sf"/>
</dbReference>
<keyword evidence="4 6" id="KW-0808">Transferase</keyword>
<comment type="subcellular location">
    <subcellularLocation>
        <location evidence="6">Cytoplasm</location>
    </subcellularLocation>
</comment>
<dbReference type="PIRSF" id="PIRSF003078">
    <property type="entry name" value="GidB"/>
    <property type="match status" value="1"/>
</dbReference>
<dbReference type="InterPro" id="IPR003682">
    <property type="entry name" value="rRNA_ssu_MeTfrase_G"/>
</dbReference>